<sequence>MATLGAYATIFMFFKLKPSKKKEEVVVLRRGRYDAVTLTTLCFAFVAALCKIYVASGTSSSASTSIPLLFDEELDVWSKLPVNLEKWEKSLETLGN</sequence>
<gene>
    <name evidence="1" type="ORF">PsorP6_007514</name>
</gene>
<comment type="caution">
    <text evidence="1">The sequence shown here is derived from an EMBL/GenBank/DDBJ whole genome shotgun (WGS) entry which is preliminary data.</text>
</comment>
<dbReference type="Proteomes" id="UP001163321">
    <property type="component" value="Chromosome 3"/>
</dbReference>
<evidence type="ECO:0000313" key="1">
    <source>
        <dbReference type="EMBL" id="KAI9915109.1"/>
    </source>
</evidence>
<proteinExistence type="predicted"/>
<organism evidence="1 2">
    <name type="scientific">Peronosclerospora sorghi</name>
    <dbReference type="NCBI Taxonomy" id="230839"/>
    <lineage>
        <taxon>Eukaryota</taxon>
        <taxon>Sar</taxon>
        <taxon>Stramenopiles</taxon>
        <taxon>Oomycota</taxon>
        <taxon>Peronosporomycetes</taxon>
        <taxon>Peronosporales</taxon>
        <taxon>Peronosporaceae</taxon>
        <taxon>Peronosclerospora</taxon>
    </lineage>
</organism>
<name>A0ACC0WAI7_9STRA</name>
<protein>
    <submittedName>
        <fullName evidence="1">Uncharacterized protein</fullName>
    </submittedName>
</protein>
<dbReference type="EMBL" id="CM047582">
    <property type="protein sequence ID" value="KAI9915109.1"/>
    <property type="molecule type" value="Genomic_DNA"/>
</dbReference>
<keyword evidence="2" id="KW-1185">Reference proteome</keyword>
<evidence type="ECO:0000313" key="2">
    <source>
        <dbReference type="Proteomes" id="UP001163321"/>
    </source>
</evidence>
<accession>A0ACC0WAI7</accession>
<reference evidence="1 2" key="1">
    <citation type="journal article" date="2022" name="bioRxiv">
        <title>The genome of the oomycete Peronosclerospora sorghi, a cosmopolitan pathogen of maize and sorghum, is inflated with dispersed pseudogenes.</title>
        <authorList>
            <person name="Fletcher K."/>
            <person name="Martin F."/>
            <person name="Isakeit T."/>
            <person name="Cavanaugh K."/>
            <person name="Magill C."/>
            <person name="Michelmore R."/>
        </authorList>
    </citation>
    <scope>NUCLEOTIDE SEQUENCE [LARGE SCALE GENOMIC DNA]</scope>
    <source>
        <strain evidence="1">P6</strain>
    </source>
</reference>